<dbReference type="RefSeq" id="WP_133459395.1">
    <property type="nucleotide sequence ID" value="NZ_AWGA01000104.1"/>
</dbReference>
<dbReference type="AlphaFoldDB" id="A0AB94IAE3"/>
<comment type="caution">
    <text evidence="1">The sequence shown here is derived from an EMBL/GenBank/DDBJ whole genome shotgun (WGS) entry which is preliminary data.</text>
</comment>
<proteinExistence type="predicted"/>
<accession>A0AB94IAE3</accession>
<evidence type="ECO:0008006" key="3">
    <source>
        <dbReference type="Google" id="ProtNLM"/>
    </source>
</evidence>
<dbReference type="EMBL" id="AWGA01000104">
    <property type="protein sequence ID" value="TEA26350.1"/>
    <property type="molecule type" value="Genomic_DNA"/>
</dbReference>
<name>A0AB94IAE3_9GAMM</name>
<evidence type="ECO:0000313" key="2">
    <source>
        <dbReference type="Proteomes" id="UP000506160"/>
    </source>
</evidence>
<reference evidence="1 2" key="1">
    <citation type="journal article" date="2014" name="Appl. Environ. Microbiol.">
        <title>Genomic features of a bumble bee symbiont reflect its host environment.</title>
        <authorList>
            <person name="Martinson V.G."/>
            <person name="Magoc T."/>
            <person name="Koch H."/>
            <person name="Salzberg S.L."/>
            <person name="Moran N.A."/>
        </authorList>
    </citation>
    <scope>NUCLEOTIDE SEQUENCE [LARGE SCALE GENOMIC DNA]</scope>
    <source>
        <strain evidence="1 2">Bimp</strain>
    </source>
</reference>
<organism evidence="1 2">
    <name type="scientific">Candidatus Schmidhempelia bombi str. Bimp</name>
    <dbReference type="NCBI Taxonomy" id="1387197"/>
    <lineage>
        <taxon>Bacteria</taxon>
        <taxon>Pseudomonadati</taxon>
        <taxon>Pseudomonadota</taxon>
        <taxon>Gammaproteobacteria</taxon>
        <taxon>Orbales</taxon>
        <taxon>Orbaceae</taxon>
        <taxon>Candidatus Schmidhempelia</taxon>
    </lineage>
</organism>
<protein>
    <recommendedName>
        <fullName evidence="3">SH3 domain-containing protein</fullName>
    </recommendedName>
</protein>
<gene>
    <name evidence="1" type="ORF">O970_09140</name>
</gene>
<sequence length="252" mass="29861">MRNVLIKFKSIFAIYLIIFSVTVYAEKLIFNIDHKLVNKAIFDTENNRDFIALYHNDNLITKIPSFDEDGGNRFEKILSRYDENNLIRIVTSFPDRGFFKIYYDIELNKRTNLYTLNKVSFEIQQWSSDEEFIAKYCSHQTNISLDKLTKNDDLFKKVRPRVDGWENGKVKGSCVETHNQINYDDAYSLVMKSYLYNKPEVNEQTKMYLVKGDIVHLLEQNNTFYYIEYNTTKNKVIKKWLHCSAIDACNKL</sequence>
<keyword evidence="2" id="KW-1185">Reference proteome</keyword>
<dbReference type="Proteomes" id="UP000506160">
    <property type="component" value="Unassembled WGS sequence"/>
</dbReference>
<evidence type="ECO:0000313" key="1">
    <source>
        <dbReference type="EMBL" id="TEA26350.1"/>
    </source>
</evidence>